<dbReference type="GO" id="GO:0008887">
    <property type="term" value="F:glycerate kinase activity"/>
    <property type="evidence" value="ECO:0007669"/>
    <property type="project" value="UniProtKB-UniRule"/>
</dbReference>
<dbReference type="GO" id="GO:0031388">
    <property type="term" value="P:organic acid phosphorylation"/>
    <property type="evidence" value="ECO:0007669"/>
    <property type="project" value="UniProtKB-UniRule"/>
</dbReference>
<keyword evidence="3 4" id="KW-0418">Kinase</keyword>
<proteinExistence type="inferred from homology"/>
<comment type="caution">
    <text evidence="6">The sequence shown here is derived from an EMBL/GenBank/DDBJ whole genome shotgun (WGS) entry which is preliminary data.</text>
</comment>
<dbReference type="InterPro" id="IPR004381">
    <property type="entry name" value="Glycerate_kinase"/>
</dbReference>
<dbReference type="EMBL" id="SOFP01000040">
    <property type="protein sequence ID" value="TFC16360.1"/>
    <property type="molecule type" value="Genomic_DNA"/>
</dbReference>
<evidence type="ECO:0000256" key="2">
    <source>
        <dbReference type="ARBA" id="ARBA00022679"/>
    </source>
</evidence>
<dbReference type="Pfam" id="PF02595">
    <property type="entry name" value="Gly_kinase"/>
    <property type="match status" value="1"/>
</dbReference>
<dbReference type="PANTHER" id="PTHR21599:SF0">
    <property type="entry name" value="GLYCERATE KINASE"/>
    <property type="match status" value="1"/>
</dbReference>
<feature type="compositionally biased region" description="Polar residues" evidence="5">
    <location>
        <begin position="1"/>
        <end position="15"/>
    </location>
</feature>
<reference evidence="6 7" key="1">
    <citation type="submission" date="2019-03" db="EMBL/GenBank/DDBJ databases">
        <title>Genomics of glacier-inhabiting Cryobacterium strains.</title>
        <authorList>
            <person name="Liu Q."/>
            <person name="Xin Y.-H."/>
        </authorList>
    </citation>
    <scope>NUCLEOTIDE SEQUENCE [LARGE SCALE GENOMIC DNA]</scope>
    <source>
        <strain evidence="6 7">MDT1-3</strain>
    </source>
</reference>
<protein>
    <submittedName>
        <fullName evidence="6">Glycerate kinase</fullName>
    </submittedName>
</protein>
<feature type="region of interest" description="Disordered" evidence="5">
    <location>
        <begin position="1"/>
        <end position="24"/>
    </location>
</feature>
<dbReference type="Proteomes" id="UP000298412">
    <property type="component" value="Unassembled WGS sequence"/>
</dbReference>
<keyword evidence="2 4" id="KW-0808">Transferase</keyword>
<evidence type="ECO:0000256" key="1">
    <source>
        <dbReference type="ARBA" id="ARBA00006284"/>
    </source>
</evidence>
<comment type="similarity">
    <text evidence="1 4">Belongs to the glycerate kinase type-1 family.</text>
</comment>
<evidence type="ECO:0000256" key="3">
    <source>
        <dbReference type="ARBA" id="ARBA00022777"/>
    </source>
</evidence>
<dbReference type="PANTHER" id="PTHR21599">
    <property type="entry name" value="GLYCERATE KINASE"/>
    <property type="match status" value="1"/>
</dbReference>
<gene>
    <name evidence="6" type="ORF">E3O19_07355</name>
</gene>
<dbReference type="NCBIfam" id="TIGR00045">
    <property type="entry name" value="glycerate kinase"/>
    <property type="match status" value="1"/>
</dbReference>
<dbReference type="SUPFAM" id="SSF110738">
    <property type="entry name" value="Glycerate kinase I"/>
    <property type="match status" value="1"/>
</dbReference>
<organism evidence="6 7">
    <name type="scientific">Cryobacterium algoritolerans</name>
    <dbReference type="NCBI Taxonomy" id="1259184"/>
    <lineage>
        <taxon>Bacteria</taxon>
        <taxon>Bacillati</taxon>
        <taxon>Actinomycetota</taxon>
        <taxon>Actinomycetes</taxon>
        <taxon>Micrococcales</taxon>
        <taxon>Microbacteriaceae</taxon>
        <taxon>Cryobacterium</taxon>
    </lineage>
</organism>
<evidence type="ECO:0000313" key="7">
    <source>
        <dbReference type="Proteomes" id="UP000298412"/>
    </source>
</evidence>
<dbReference type="InterPro" id="IPR018193">
    <property type="entry name" value="Glyc_kinase_flavodox-like_fold"/>
</dbReference>
<name>A0A4V3IF73_9MICO</name>
<dbReference type="PIRSF" id="PIRSF006078">
    <property type="entry name" value="GlxK"/>
    <property type="match status" value="1"/>
</dbReference>
<accession>A0A4V3IF73</accession>
<dbReference type="Gene3D" id="3.90.1510.10">
    <property type="entry name" value="Glycerate kinase, domain 2"/>
    <property type="match status" value="1"/>
</dbReference>
<dbReference type="OrthoDB" id="9774290at2"/>
<dbReference type="AlphaFoldDB" id="A0A4V3IF73"/>
<sequence length="405" mass="40046">MATQQNRRSPVSNPRSGAHAPAPAGARVVVIAPDSFKGTIGASDAARRIAAGWASVRPLDRLRLLPMADGGEGTTDAFELAVPGARRMPVTVQGPDDRPVHAHWLLLPDGTGIVELAATSGITLQDRLRPLDAHTLGFGQAIIAALDQGVTRLLLAVGGSGSTDGGSGVLSVLGGVFLNSAGRPVPPGNRGLARLASVDLAGLRPLPPGGALVLSDVTSPLLGERGTAAVFGPQKGASPKQVAQLEAGLARWAAFVGDGRAGTRVEVGTGTAGAAATDIAGSGAAGGTGFGLLAWGATLAPGADAVAAALGVPAAVAVASVVVTGEGRFDAQSVAGKVPGFLAALAADVGAQAMLVAGVIEAPTIGFAAAISLTDLAGGHERATRDAPVWLERASARLAAAYRPD</sequence>
<dbReference type="InterPro" id="IPR018197">
    <property type="entry name" value="Glycerate_kinase_RE-like"/>
</dbReference>
<evidence type="ECO:0000256" key="4">
    <source>
        <dbReference type="PIRNR" id="PIRNR006078"/>
    </source>
</evidence>
<dbReference type="InterPro" id="IPR036129">
    <property type="entry name" value="Glycerate_kinase_sf"/>
</dbReference>
<evidence type="ECO:0000313" key="6">
    <source>
        <dbReference type="EMBL" id="TFC16360.1"/>
    </source>
</evidence>
<evidence type="ECO:0000256" key="5">
    <source>
        <dbReference type="SAM" id="MobiDB-lite"/>
    </source>
</evidence>
<dbReference type="Gene3D" id="3.40.50.10350">
    <property type="entry name" value="Glycerate kinase, domain 1"/>
    <property type="match status" value="1"/>
</dbReference>
<keyword evidence="7" id="KW-1185">Reference proteome</keyword>